<dbReference type="STRING" id="157652.A0A371GD27"/>
<accession>A0A371GD27</accession>
<dbReference type="CDD" id="cd06222">
    <property type="entry name" value="RNase_H_like"/>
    <property type="match status" value="1"/>
</dbReference>
<keyword evidence="1" id="KW-0812">Transmembrane</keyword>
<dbReference type="AlphaFoldDB" id="A0A371GD27"/>
<dbReference type="PANTHER" id="PTHR47723:SF19">
    <property type="entry name" value="POLYNUCLEOTIDYL TRANSFERASE, RIBONUCLEASE H-LIKE SUPERFAMILY PROTEIN"/>
    <property type="match status" value="1"/>
</dbReference>
<dbReference type="InterPro" id="IPR012337">
    <property type="entry name" value="RNaseH-like_sf"/>
</dbReference>
<evidence type="ECO:0000256" key="1">
    <source>
        <dbReference type="SAM" id="Phobius"/>
    </source>
</evidence>
<feature type="domain" description="RNase H type-1" evidence="2">
    <location>
        <begin position="80"/>
        <end position="204"/>
    </location>
</feature>
<dbReference type="InterPro" id="IPR053151">
    <property type="entry name" value="RNase_H-like"/>
</dbReference>
<dbReference type="PANTHER" id="PTHR47723">
    <property type="entry name" value="OS05G0353850 PROTEIN"/>
    <property type="match status" value="1"/>
</dbReference>
<dbReference type="Gene3D" id="3.30.420.10">
    <property type="entry name" value="Ribonuclease H-like superfamily/Ribonuclease H"/>
    <property type="match status" value="1"/>
</dbReference>
<comment type="caution">
    <text evidence="3">The sequence shown here is derived from an EMBL/GenBank/DDBJ whole genome shotgun (WGS) entry which is preliminary data.</text>
</comment>
<dbReference type="InterPro" id="IPR036397">
    <property type="entry name" value="RNaseH_sf"/>
</dbReference>
<dbReference type="OrthoDB" id="1436370at2759"/>
<dbReference type="InterPro" id="IPR002156">
    <property type="entry name" value="RNaseH_domain"/>
</dbReference>
<feature type="non-terminal residue" evidence="3">
    <location>
        <position position="1"/>
    </location>
</feature>
<dbReference type="GO" id="GO:0004523">
    <property type="term" value="F:RNA-DNA hybrid ribonuclease activity"/>
    <property type="evidence" value="ECO:0007669"/>
    <property type="project" value="InterPro"/>
</dbReference>
<sequence>MSGGNDGGGSWGSRFLKVASIAAATAAAAGGLYALLSSSASANSEVEVPFGAQRDTPLRVNNEGATARWTKPEITWAKLNVDGSREHFNGPSAGCGGFMRDASGKWLCGFAKKLNPNYQAHQTELQAIVTGLELAWEMNVKNLIVMSDSDSVVSMVENGVKPNHPDYDVVELIRTKRRHFDWEVRFVSIPNKANRVAHTLANEARKLHSYDLKVYYDPPSICAQLLLEDE</sequence>
<dbReference type="SUPFAM" id="SSF53098">
    <property type="entry name" value="Ribonuclease H-like"/>
    <property type="match status" value="1"/>
</dbReference>
<reference evidence="3" key="1">
    <citation type="submission" date="2018-05" db="EMBL/GenBank/DDBJ databases">
        <title>Draft genome of Mucuna pruriens seed.</title>
        <authorList>
            <person name="Nnadi N.E."/>
            <person name="Vos R."/>
            <person name="Hasami M.H."/>
            <person name="Devisetty U.K."/>
            <person name="Aguiy J.C."/>
        </authorList>
    </citation>
    <scope>NUCLEOTIDE SEQUENCE [LARGE SCALE GENOMIC DNA]</scope>
    <source>
        <strain evidence="3">JCA_2017</strain>
    </source>
</reference>
<dbReference type="EMBL" id="QJKJ01005940">
    <property type="protein sequence ID" value="RDX88431.1"/>
    <property type="molecule type" value="Genomic_DNA"/>
</dbReference>
<keyword evidence="1" id="KW-0472">Membrane</keyword>
<evidence type="ECO:0000259" key="2">
    <source>
        <dbReference type="Pfam" id="PF13456"/>
    </source>
</evidence>
<organism evidence="3 4">
    <name type="scientific">Mucuna pruriens</name>
    <name type="common">Velvet bean</name>
    <name type="synonym">Dolichos pruriens</name>
    <dbReference type="NCBI Taxonomy" id="157652"/>
    <lineage>
        <taxon>Eukaryota</taxon>
        <taxon>Viridiplantae</taxon>
        <taxon>Streptophyta</taxon>
        <taxon>Embryophyta</taxon>
        <taxon>Tracheophyta</taxon>
        <taxon>Spermatophyta</taxon>
        <taxon>Magnoliopsida</taxon>
        <taxon>eudicotyledons</taxon>
        <taxon>Gunneridae</taxon>
        <taxon>Pentapetalae</taxon>
        <taxon>rosids</taxon>
        <taxon>fabids</taxon>
        <taxon>Fabales</taxon>
        <taxon>Fabaceae</taxon>
        <taxon>Papilionoideae</taxon>
        <taxon>50 kb inversion clade</taxon>
        <taxon>NPAAA clade</taxon>
        <taxon>indigoferoid/millettioid clade</taxon>
        <taxon>Phaseoleae</taxon>
        <taxon>Mucuna</taxon>
    </lineage>
</organism>
<dbReference type="Proteomes" id="UP000257109">
    <property type="component" value="Unassembled WGS sequence"/>
</dbReference>
<keyword evidence="1" id="KW-1133">Transmembrane helix</keyword>
<evidence type="ECO:0000313" key="3">
    <source>
        <dbReference type="EMBL" id="RDX88431.1"/>
    </source>
</evidence>
<feature type="transmembrane region" description="Helical" evidence="1">
    <location>
        <begin position="15"/>
        <end position="36"/>
    </location>
</feature>
<keyword evidence="4" id="KW-1185">Reference proteome</keyword>
<evidence type="ECO:0000313" key="4">
    <source>
        <dbReference type="Proteomes" id="UP000257109"/>
    </source>
</evidence>
<dbReference type="GO" id="GO:0003676">
    <property type="term" value="F:nucleic acid binding"/>
    <property type="evidence" value="ECO:0007669"/>
    <property type="project" value="InterPro"/>
</dbReference>
<proteinExistence type="predicted"/>
<name>A0A371GD27_MUCPR</name>
<dbReference type="Pfam" id="PF13456">
    <property type="entry name" value="RVT_3"/>
    <property type="match status" value="1"/>
</dbReference>
<protein>
    <submittedName>
        <fullName evidence="3">Ribonuclease H protein</fullName>
    </submittedName>
</protein>
<dbReference type="InterPro" id="IPR044730">
    <property type="entry name" value="RNase_H-like_dom_plant"/>
</dbReference>
<gene>
    <name evidence="3" type="ORF">CR513_29977</name>
</gene>